<proteinExistence type="predicted"/>
<dbReference type="EMBL" id="FXAV01000037">
    <property type="protein sequence ID" value="SMG59312.1"/>
    <property type="molecule type" value="Genomic_DNA"/>
</dbReference>
<protein>
    <recommendedName>
        <fullName evidence="4">DUF2510 domain-containing protein</fullName>
    </recommendedName>
</protein>
<keyword evidence="3" id="KW-1133">Transmembrane helix</keyword>
<feature type="region of interest" description="Disordered" evidence="2">
    <location>
        <begin position="1"/>
        <end position="28"/>
    </location>
</feature>
<organism evidence="5 6">
    <name type="scientific">Rhodococcus rhodochrous J3</name>
    <dbReference type="NCBI Taxonomy" id="903528"/>
    <lineage>
        <taxon>Bacteria</taxon>
        <taxon>Bacillati</taxon>
        <taxon>Actinomycetota</taxon>
        <taxon>Actinomycetes</taxon>
        <taxon>Mycobacteriales</taxon>
        <taxon>Nocardiaceae</taxon>
        <taxon>Rhodococcus</taxon>
    </lineage>
</organism>
<evidence type="ECO:0000256" key="1">
    <source>
        <dbReference type="SAM" id="Coils"/>
    </source>
</evidence>
<keyword evidence="6" id="KW-1185">Reference proteome</keyword>
<comment type="caution">
    <text evidence="5">The sequence shown here is derived from an EMBL/GenBank/DDBJ whole genome shotgun (WGS) entry which is preliminary data.</text>
</comment>
<dbReference type="Proteomes" id="UP000193566">
    <property type="component" value="Unassembled WGS sequence"/>
</dbReference>
<accession>A0ABY1MKD8</accession>
<reference evidence="5 6" key="1">
    <citation type="submission" date="2017-04" db="EMBL/GenBank/DDBJ databases">
        <authorList>
            <person name="Varghese N."/>
            <person name="Submissions S."/>
        </authorList>
    </citation>
    <scope>NUCLEOTIDE SEQUENCE [LARGE SCALE GENOMIC DNA]</scope>
    <source>
        <strain evidence="5 6">J3</strain>
    </source>
</reference>
<feature type="transmembrane region" description="Helical" evidence="3">
    <location>
        <begin position="51"/>
        <end position="70"/>
    </location>
</feature>
<keyword evidence="3" id="KW-0812">Transmembrane</keyword>
<keyword evidence="1" id="KW-0175">Coiled coil</keyword>
<evidence type="ECO:0000313" key="5">
    <source>
        <dbReference type="EMBL" id="SMG59312.1"/>
    </source>
</evidence>
<dbReference type="RefSeq" id="WP_085470867.1">
    <property type="nucleotide sequence ID" value="NZ_FXAV01000037.1"/>
</dbReference>
<dbReference type="Pfam" id="PF10708">
    <property type="entry name" value="DUF2510"/>
    <property type="match status" value="1"/>
</dbReference>
<name>A0ABY1MKD8_RHORH</name>
<feature type="coiled-coil region" evidence="1">
    <location>
        <begin position="79"/>
        <end position="106"/>
    </location>
</feature>
<evidence type="ECO:0000256" key="3">
    <source>
        <dbReference type="SAM" id="Phobius"/>
    </source>
</evidence>
<keyword evidence="3" id="KW-0472">Membrane</keyword>
<evidence type="ECO:0000259" key="4">
    <source>
        <dbReference type="Pfam" id="PF10708"/>
    </source>
</evidence>
<sequence>MSNEKAPAPAGWYPDPQGGQRYWDGTTWLDFPDPASDADPVEPRSRFRKRVILLTLLVVALAAIGGTVTWKLNHDAQVAAQASALEEAAKREAERVEADRAAQEAADNAERMSRSLSVANIESSIEEMANEHVAKGMYDGPVLSVKCSPVNGGSTDNLNETTTVFECFVGTEDVGGGRMRGYKYHATMNWSSGEFTYGFGAP</sequence>
<gene>
    <name evidence="5" type="ORF">SAMN02745947_05404</name>
</gene>
<evidence type="ECO:0000256" key="2">
    <source>
        <dbReference type="SAM" id="MobiDB-lite"/>
    </source>
</evidence>
<evidence type="ECO:0000313" key="6">
    <source>
        <dbReference type="Proteomes" id="UP000193566"/>
    </source>
</evidence>
<dbReference type="InterPro" id="IPR018929">
    <property type="entry name" value="DUF2510"/>
</dbReference>
<feature type="domain" description="DUF2510" evidence="4">
    <location>
        <begin position="10"/>
        <end position="40"/>
    </location>
</feature>